<dbReference type="Gene3D" id="3.40.50.10490">
    <property type="entry name" value="Glucose-6-phosphate isomerase like protein, domain 1"/>
    <property type="match status" value="1"/>
</dbReference>
<dbReference type="STRING" id="134601.AFA91_32840"/>
<evidence type="ECO:0000259" key="1">
    <source>
        <dbReference type="PROSITE" id="PS51071"/>
    </source>
</evidence>
<dbReference type="Proteomes" id="UP000062255">
    <property type="component" value="Chromosome"/>
</dbReference>
<reference evidence="2 3" key="1">
    <citation type="submission" date="2015-07" db="EMBL/GenBank/DDBJ databases">
        <title>Complete genome sequence of Mycobacterium goodii X7B, a facultative thermophilic biodesulfurizing bacterium.</title>
        <authorList>
            <person name="Yu B."/>
            <person name="Li F."/>
            <person name="Xu P."/>
        </authorList>
    </citation>
    <scope>NUCLEOTIDE SEQUENCE [LARGE SCALE GENOMIC DNA]</scope>
    <source>
        <strain evidence="2 3">X7B</strain>
    </source>
</reference>
<protein>
    <submittedName>
        <fullName evidence="2">Transcriptional regulator</fullName>
    </submittedName>
</protein>
<feature type="domain" description="HTH rpiR-type" evidence="1">
    <location>
        <begin position="30"/>
        <end position="106"/>
    </location>
</feature>
<dbReference type="InterPro" id="IPR046348">
    <property type="entry name" value="SIS_dom_sf"/>
</dbReference>
<dbReference type="InterPro" id="IPR036388">
    <property type="entry name" value="WH-like_DNA-bd_sf"/>
</dbReference>
<dbReference type="EMBL" id="CP012150">
    <property type="protein sequence ID" value="AKS35907.1"/>
    <property type="molecule type" value="Genomic_DNA"/>
</dbReference>
<dbReference type="SUPFAM" id="SSF46689">
    <property type="entry name" value="Homeodomain-like"/>
    <property type="match status" value="1"/>
</dbReference>
<dbReference type="Gene3D" id="1.10.10.10">
    <property type="entry name" value="Winged helix-like DNA-binding domain superfamily/Winged helix DNA-binding domain"/>
    <property type="match status" value="1"/>
</dbReference>
<dbReference type="InterPro" id="IPR047640">
    <property type="entry name" value="RpiR-like"/>
</dbReference>
<dbReference type="GO" id="GO:0097367">
    <property type="term" value="F:carbohydrate derivative binding"/>
    <property type="evidence" value="ECO:0007669"/>
    <property type="project" value="InterPro"/>
</dbReference>
<dbReference type="AlphaFoldDB" id="A0A0K0XEV8"/>
<organism evidence="2 3">
    <name type="scientific">Mycolicibacterium goodii</name>
    <name type="common">Mycobacterium goodii</name>
    <dbReference type="NCBI Taxonomy" id="134601"/>
    <lineage>
        <taxon>Bacteria</taxon>
        <taxon>Bacillati</taxon>
        <taxon>Actinomycetota</taxon>
        <taxon>Actinomycetes</taxon>
        <taxon>Mycobacteriales</taxon>
        <taxon>Mycobacteriaceae</taxon>
        <taxon>Mycolicibacterium</taxon>
    </lineage>
</organism>
<accession>A0A0K0XEV8</accession>
<dbReference type="Pfam" id="PF01418">
    <property type="entry name" value="HTH_6"/>
    <property type="match status" value="1"/>
</dbReference>
<dbReference type="SUPFAM" id="SSF53697">
    <property type="entry name" value="SIS domain"/>
    <property type="match status" value="1"/>
</dbReference>
<dbReference type="InterPro" id="IPR000281">
    <property type="entry name" value="HTH_RpiR"/>
</dbReference>
<gene>
    <name evidence="2" type="ORF">AFA91_32840</name>
</gene>
<evidence type="ECO:0000313" key="3">
    <source>
        <dbReference type="Proteomes" id="UP000062255"/>
    </source>
</evidence>
<dbReference type="InterPro" id="IPR009057">
    <property type="entry name" value="Homeodomain-like_sf"/>
</dbReference>
<sequence length="305" mass="32917">MNATEVTPAMDSGLDEGAIPDFVDGEPTDVRRWLELVINRRRLSPAHRRVARYLLDHPEQAAALTAEDLGKRSGVSQASVTRFAMELGFRGYPEMRAELGNQIAAQAKSGPNGLVGNVLGRTVAKDVANIEALVSSPWAGQRLDRVGRNLAGSQPLPVMGLRISRPFADLFAYFAAKVHPDVRVVPAGSDGDDVLAVAAKAGATWMLAFGLPRYPRALLDSIRYARSLGLRVALVTDSPLCPLAHDVDDLLAAPVNSELTFDSCTAPLALTMGLLQAITEALPDHGQARLEEFDQRAEERCLFID</sequence>
<dbReference type="PANTHER" id="PTHR30514:SF18">
    <property type="entry name" value="RPIR-FAMILY TRANSCRIPTIONAL REGULATOR"/>
    <property type="match status" value="1"/>
</dbReference>
<dbReference type="GO" id="GO:1901135">
    <property type="term" value="P:carbohydrate derivative metabolic process"/>
    <property type="evidence" value="ECO:0007669"/>
    <property type="project" value="InterPro"/>
</dbReference>
<evidence type="ECO:0000313" key="2">
    <source>
        <dbReference type="EMBL" id="AKS35907.1"/>
    </source>
</evidence>
<dbReference type="PROSITE" id="PS51071">
    <property type="entry name" value="HTH_RPIR"/>
    <property type="match status" value="1"/>
</dbReference>
<dbReference type="OrthoDB" id="4293777at2"/>
<name>A0A0K0XEV8_MYCGD</name>
<dbReference type="GO" id="GO:0003677">
    <property type="term" value="F:DNA binding"/>
    <property type="evidence" value="ECO:0007669"/>
    <property type="project" value="InterPro"/>
</dbReference>
<dbReference type="PATRIC" id="fig|134601.6.peg.6800"/>
<dbReference type="GO" id="GO:0003700">
    <property type="term" value="F:DNA-binding transcription factor activity"/>
    <property type="evidence" value="ECO:0007669"/>
    <property type="project" value="InterPro"/>
</dbReference>
<dbReference type="PANTHER" id="PTHR30514">
    <property type="entry name" value="GLUCOKINASE"/>
    <property type="match status" value="1"/>
</dbReference>
<proteinExistence type="predicted"/>
<dbReference type="KEGG" id="mgo:AFA91_32840"/>